<protein>
    <recommendedName>
        <fullName evidence="9">Pre-mRNA splicing factor CLF1</fullName>
    </recommendedName>
</protein>
<dbReference type="Proteomes" id="UP000635477">
    <property type="component" value="Unassembled WGS sequence"/>
</dbReference>
<dbReference type="AlphaFoldDB" id="A0A8H4XED5"/>
<feature type="compositionally biased region" description="Low complexity" evidence="5">
    <location>
        <begin position="317"/>
        <end position="377"/>
    </location>
</feature>
<feature type="compositionally biased region" description="Polar residues" evidence="5">
    <location>
        <begin position="454"/>
        <end position="470"/>
    </location>
</feature>
<feature type="region of interest" description="Disordered" evidence="5">
    <location>
        <begin position="486"/>
        <end position="511"/>
    </location>
</feature>
<evidence type="ECO:0000256" key="6">
    <source>
        <dbReference type="SAM" id="Phobius"/>
    </source>
</evidence>
<keyword evidence="8" id="KW-1185">Reference proteome</keyword>
<feature type="region of interest" description="Disordered" evidence="5">
    <location>
        <begin position="653"/>
        <end position="711"/>
    </location>
</feature>
<evidence type="ECO:0000256" key="3">
    <source>
        <dbReference type="ARBA" id="ARBA00022989"/>
    </source>
</evidence>
<dbReference type="EMBL" id="JABEYC010000938">
    <property type="protein sequence ID" value="KAF4972047.1"/>
    <property type="molecule type" value="Genomic_DNA"/>
</dbReference>
<evidence type="ECO:0000256" key="2">
    <source>
        <dbReference type="ARBA" id="ARBA00022692"/>
    </source>
</evidence>
<dbReference type="OrthoDB" id="5352000at2759"/>
<name>A0A8H4XED5_9HYPO</name>
<dbReference type="PANTHER" id="PTHR15549:SF26">
    <property type="entry name" value="AXIAL BUDDING PATTERN PROTEIN 2-RELATED"/>
    <property type="match status" value="1"/>
</dbReference>
<reference evidence="7" key="2">
    <citation type="submission" date="2020-05" db="EMBL/GenBank/DDBJ databases">
        <authorList>
            <person name="Kim H.-S."/>
            <person name="Proctor R.H."/>
            <person name="Brown D.W."/>
        </authorList>
    </citation>
    <scope>NUCLEOTIDE SEQUENCE</scope>
    <source>
        <strain evidence="7">NRRL 22465</strain>
    </source>
</reference>
<feature type="compositionally biased region" description="Polar residues" evidence="5">
    <location>
        <begin position="586"/>
        <end position="612"/>
    </location>
</feature>
<comment type="caution">
    <text evidence="7">The sequence shown here is derived from an EMBL/GenBank/DDBJ whole genome shotgun (WGS) entry which is preliminary data.</text>
</comment>
<evidence type="ECO:0000313" key="7">
    <source>
        <dbReference type="EMBL" id="KAF4972047.1"/>
    </source>
</evidence>
<dbReference type="InterPro" id="IPR015915">
    <property type="entry name" value="Kelch-typ_b-propeller"/>
</dbReference>
<dbReference type="PANTHER" id="PTHR15549">
    <property type="entry name" value="PAIRED IMMUNOGLOBULIN-LIKE TYPE 2 RECEPTOR"/>
    <property type="match status" value="1"/>
</dbReference>
<reference evidence="7" key="1">
    <citation type="journal article" date="2020" name="BMC Genomics">
        <title>Correction to: Identification and distribution of gene clusters required for synthesis of sphingolipid metabolism inhibitors in diverse species of the filamentous fungus Fusarium.</title>
        <authorList>
            <person name="Kim H.S."/>
            <person name="Lohmar J.M."/>
            <person name="Busman M."/>
            <person name="Brown D.W."/>
            <person name="Naumann T.A."/>
            <person name="Divon H.H."/>
            <person name="Lysoe E."/>
            <person name="Uhlig S."/>
            <person name="Proctor R.H."/>
        </authorList>
    </citation>
    <scope>NUCLEOTIDE SEQUENCE</scope>
    <source>
        <strain evidence="7">NRRL 22465</strain>
    </source>
</reference>
<evidence type="ECO:0000256" key="5">
    <source>
        <dbReference type="SAM" id="MobiDB-lite"/>
    </source>
</evidence>
<dbReference type="InterPro" id="IPR051694">
    <property type="entry name" value="Immunoregulatory_rcpt-like"/>
</dbReference>
<evidence type="ECO:0000256" key="4">
    <source>
        <dbReference type="ARBA" id="ARBA00023136"/>
    </source>
</evidence>
<feature type="region of interest" description="Disordered" evidence="5">
    <location>
        <begin position="426"/>
        <end position="470"/>
    </location>
</feature>
<proteinExistence type="predicted"/>
<comment type="subcellular location">
    <subcellularLocation>
        <location evidence="1">Membrane</location>
        <topology evidence="1">Single-pass membrane protein</topology>
    </subcellularLocation>
</comment>
<evidence type="ECO:0008006" key="9">
    <source>
        <dbReference type="Google" id="ProtNLM"/>
    </source>
</evidence>
<keyword evidence="4 6" id="KW-0472">Membrane</keyword>
<feature type="non-terminal residue" evidence="7">
    <location>
        <position position="711"/>
    </location>
</feature>
<feature type="region of interest" description="Disordered" evidence="5">
    <location>
        <begin position="310"/>
        <end position="380"/>
    </location>
</feature>
<feature type="compositionally biased region" description="Polar residues" evidence="5">
    <location>
        <begin position="428"/>
        <end position="438"/>
    </location>
</feature>
<evidence type="ECO:0000313" key="8">
    <source>
        <dbReference type="Proteomes" id="UP000635477"/>
    </source>
</evidence>
<sequence length="711" mass="75987">MSFPKPPSSLDNACAVVHGNTLYVYTPEAFMSLSLEEGSKWNKLDIGEKVTGGVCVGTDAGLFVVGGTGGSPEYSGLQKYAYSDSKWTSFSGTDSVTRNLQNHGATYMKSNDQILVYAGTRDGSLSYTSDAYIIPASNPINALAQGPSTPALKPILLSWSDGDACMVASNNGNTEITWYNPTAGWRPSGTTLADPITDAMRPVLMRGDDGTISLYVFDLSQSPNQVRRYVVQNASGQAVGTAEAVANDKRDLTMDNWPDYNSTFAPTDPRTNYAVAQDTNGNAWFVGGNEKKPLISFSMEENVWPDLSDSQKVLSDSTSSRTSSTKTSTSTRSSSTASSTETTSTTSEESSTSESETATESSEATWTASESSTATATDLAPIGSGIGDDDSGLGSSAILGITLGTILGFLAVLILILLLLRRRKKARQNSPETAQSRQDFPPDEKDPVAFGGNNPLSPSSGHFRGHNSQMSQDSYSSMAILMGRAGKNKSSLTRKPSHDTTRSSVSSVHKQLKATIGKPILQEMQHPVLQGQTAKGVAFDPTVAEPRPRNGPLETQDGLRRSSGWNRYWSGGSALQILGFGASKRNTVGSDSESHYSESVANRNPRATQDSATVPPLNFDFRPEMNRVNSGSPVVSEYSKIPFRDGVAGKIERPASKASSGYSSGIPESVNETWDREYQTKPWGTDRATSSVYNPSLSFGAPLSPNLPPPR</sequence>
<keyword evidence="3 6" id="KW-1133">Transmembrane helix</keyword>
<dbReference type="GO" id="GO:0071944">
    <property type="term" value="C:cell periphery"/>
    <property type="evidence" value="ECO:0007669"/>
    <property type="project" value="UniProtKB-ARBA"/>
</dbReference>
<dbReference type="SUPFAM" id="SSF117281">
    <property type="entry name" value="Kelch motif"/>
    <property type="match status" value="1"/>
</dbReference>
<feature type="region of interest" description="Disordered" evidence="5">
    <location>
        <begin position="586"/>
        <end position="619"/>
    </location>
</feature>
<dbReference type="GO" id="GO:0016020">
    <property type="term" value="C:membrane"/>
    <property type="evidence" value="ECO:0007669"/>
    <property type="project" value="UniProtKB-SubCell"/>
</dbReference>
<accession>A0A8H4XED5</accession>
<feature type="compositionally biased region" description="Polar residues" evidence="5">
    <location>
        <begin position="687"/>
        <end position="697"/>
    </location>
</feature>
<organism evidence="7 8">
    <name type="scientific">Fusarium zealandicum</name>
    <dbReference type="NCBI Taxonomy" id="1053134"/>
    <lineage>
        <taxon>Eukaryota</taxon>
        <taxon>Fungi</taxon>
        <taxon>Dikarya</taxon>
        <taxon>Ascomycota</taxon>
        <taxon>Pezizomycotina</taxon>
        <taxon>Sordariomycetes</taxon>
        <taxon>Hypocreomycetidae</taxon>
        <taxon>Hypocreales</taxon>
        <taxon>Nectriaceae</taxon>
        <taxon>Fusarium</taxon>
        <taxon>Fusarium staphyleae species complex</taxon>
    </lineage>
</organism>
<keyword evidence="2 6" id="KW-0812">Transmembrane</keyword>
<feature type="transmembrane region" description="Helical" evidence="6">
    <location>
        <begin position="397"/>
        <end position="420"/>
    </location>
</feature>
<evidence type="ECO:0000256" key="1">
    <source>
        <dbReference type="ARBA" id="ARBA00004167"/>
    </source>
</evidence>
<gene>
    <name evidence="7" type="ORF">FZEAL_9685</name>
</gene>